<accession>C6H5W6</accession>
<reference evidence="4" key="1">
    <citation type="submission" date="2009-05" db="EMBL/GenBank/DDBJ databases">
        <title>The genome sequence of Ajellomyces capsulatus strain H143.</title>
        <authorList>
            <person name="Champion M."/>
            <person name="Cuomo C.A."/>
            <person name="Ma L.-J."/>
            <person name="Henn M.R."/>
            <person name="Sil A."/>
            <person name="Goldman B."/>
            <person name="Young S.K."/>
            <person name="Kodira C.D."/>
            <person name="Zeng Q."/>
            <person name="Koehrsen M."/>
            <person name="Alvarado L."/>
            <person name="Berlin A.M."/>
            <person name="Borenstein D."/>
            <person name="Chen Z."/>
            <person name="Engels R."/>
            <person name="Freedman E."/>
            <person name="Gellesch M."/>
            <person name="Goldberg J."/>
            <person name="Griggs A."/>
            <person name="Gujja S."/>
            <person name="Heiman D.I."/>
            <person name="Hepburn T.A."/>
            <person name="Howarth C."/>
            <person name="Jen D."/>
            <person name="Larson L."/>
            <person name="Lewis B."/>
            <person name="Mehta T."/>
            <person name="Park D."/>
            <person name="Pearson M."/>
            <person name="Roberts A."/>
            <person name="Saif S."/>
            <person name="Shea T.D."/>
            <person name="Shenoy N."/>
            <person name="Sisk P."/>
            <person name="Stolte C."/>
            <person name="Sykes S."/>
            <person name="Walk T."/>
            <person name="White J."/>
            <person name="Yandava C."/>
            <person name="Klein B."/>
            <person name="McEwen J.G."/>
            <person name="Puccia R."/>
            <person name="Goldman G.H."/>
            <person name="Felipe M.S."/>
            <person name="Nino-Vega G."/>
            <person name="San-Blas G."/>
            <person name="Taylor J.W."/>
            <person name="Mendoza L."/>
            <person name="Galagan J.E."/>
            <person name="Nusbaum C."/>
            <person name="Birren B.W."/>
        </authorList>
    </citation>
    <scope>NUCLEOTIDE SEQUENCE [LARGE SCALE GENOMIC DNA]</scope>
    <source>
        <strain evidence="4">H143</strain>
    </source>
</reference>
<evidence type="ECO:0008006" key="5">
    <source>
        <dbReference type="Google" id="ProtNLM"/>
    </source>
</evidence>
<dbReference type="EMBL" id="GG692420">
    <property type="protein sequence ID" value="EER43787.1"/>
    <property type="molecule type" value="Genomic_DNA"/>
</dbReference>
<feature type="region of interest" description="Disordered" evidence="2">
    <location>
        <begin position="519"/>
        <end position="542"/>
    </location>
</feature>
<feature type="compositionally biased region" description="Acidic residues" evidence="2">
    <location>
        <begin position="31"/>
        <end position="55"/>
    </location>
</feature>
<evidence type="ECO:0000313" key="4">
    <source>
        <dbReference type="Proteomes" id="UP000002624"/>
    </source>
</evidence>
<gene>
    <name evidence="3" type="ORF">HCDG_01817</name>
</gene>
<keyword evidence="1" id="KW-0175">Coiled coil</keyword>
<protein>
    <recommendedName>
        <fullName evidence="5">C2H2 finger domain-containing protein</fullName>
    </recommendedName>
</protein>
<evidence type="ECO:0000256" key="1">
    <source>
        <dbReference type="SAM" id="Coils"/>
    </source>
</evidence>
<organism evidence="3 4">
    <name type="scientific">Ajellomyces capsulatus (strain H143)</name>
    <name type="common">Darling's disease fungus</name>
    <name type="synonym">Histoplasma capsulatum</name>
    <dbReference type="NCBI Taxonomy" id="544712"/>
    <lineage>
        <taxon>Eukaryota</taxon>
        <taxon>Fungi</taxon>
        <taxon>Dikarya</taxon>
        <taxon>Ascomycota</taxon>
        <taxon>Pezizomycotina</taxon>
        <taxon>Eurotiomycetes</taxon>
        <taxon>Eurotiomycetidae</taxon>
        <taxon>Onygenales</taxon>
        <taxon>Ajellomycetaceae</taxon>
        <taxon>Histoplasma</taxon>
    </lineage>
</organism>
<feature type="compositionally biased region" description="Basic and acidic residues" evidence="2">
    <location>
        <begin position="56"/>
        <end position="70"/>
    </location>
</feature>
<feature type="coiled-coil region" evidence="1">
    <location>
        <begin position="554"/>
        <end position="593"/>
    </location>
</feature>
<dbReference type="OMA" id="LVTNEME"/>
<dbReference type="AlphaFoldDB" id="C6H5W6"/>
<proteinExistence type="predicted"/>
<dbReference type="OrthoDB" id="4205762at2759"/>
<dbReference type="Pfam" id="PF11917">
    <property type="entry name" value="DUF3435"/>
    <property type="match status" value="1"/>
</dbReference>
<dbReference type="PANTHER" id="PTHR37535:SF2">
    <property type="entry name" value="FINGER DOMAIN PROTEIN, PUTATIVE (AFU_ORTHOLOGUE AFUA_6G09300)-RELATED"/>
    <property type="match status" value="1"/>
</dbReference>
<dbReference type="VEuPathDB" id="FungiDB:HCDG_01817"/>
<dbReference type="PANTHER" id="PTHR37535">
    <property type="entry name" value="FLUG DOMAIN PROTEIN"/>
    <property type="match status" value="1"/>
</dbReference>
<evidence type="ECO:0000256" key="2">
    <source>
        <dbReference type="SAM" id="MobiDB-lite"/>
    </source>
</evidence>
<feature type="region of interest" description="Disordered" evidence="2">
    <location>
        <begin position="1"/>
        <end position="70"/>
    </location>
</feature>
<dbReference type="InterPro" id="IPR021842">
    <property type="entry name" value="DUF3435"/>
</dbReference>
<name>C6H5W6_AJECH</name>
<dbReference type="STRING" id="544712.C6H5W6"/>
<dbReference type="HOGENOM" id="CLU_015282_2_0_1"/>
<sequence>MPASHEADGCGLSNDESDYAEDVFSDHSDDNTEGTEGTDSEDSEDSDDSDEEISEDDKLPPPEHYEAEETTLDVKRLRQRRLKKTTVDNMDRVRDHWHRYCEYMRRDALDAHRTLSIQSLKGFLSWACDQRRGKGGRRRPGIQVVSSLETFWKQFSQIHKQDTGDSIDPLIMAQAQDVIELIADEKKLSREKRPGEPMYVDDLAEYLRVLLVTNEMEFLVGWLRVELILFCQVAGVTGNRPDALTQLRYRDLELTLVRDPHSSAPRLTRKFSLHARSMAAFFLREPTTPPVQTLLLPEIIYDPTLVLSPHVFLLGMLFHIRAFKSPGIRRPEDLYSLGVLNGLNQQELPLRDDLADLFVFCSAVREGGGVRIAHETRLTTASVRARMKKGGEITGFQQVTKPYVLRDAAAKGFNESLSIPADDGVVATADVSDSLQNLMLQHASIDTFLKHYLDRNITADVLSIYRGLEPQKALMRMVCSMSRSIDPRRPWKLTPEQSRSVNHQPHILKIARTVAHLKKRRDSTASWHQGRMGQRYRRKAEKDRRWEEKYRSRVEKHERRDERYHKAVRRLRNEKQRARIELKRKILERYRQEQPVVDSERQLSGKVVDEDVRSELERSGYMTPEQMIMIDAVLTLPPKTPEEELQRRITAIHAVSAYCGAEEGPLCRRRSRCSSSRPTTVKPTAVKAEVMAQPSSNMLLESAVRAVRTERRPKICFLCLQNTKLLLADRDLTNISEAASERSSSRWTAKSATMLAQPGEPSASSDCLPPNSQPSWFPAGHQCEEANHQDGSFTRAWKPPLSDYAAYKYCKRVRKGLIPPHLPDSHSKVQVWITTCADDRSGASRKWNGIWMKRSTRDMERIYDSLSRNQKQ</sequence>
<dbReference type="Proteomes" id="UP000002624">
    <property type="component" value="Unassembled WGS sequence"/>
</dbReference>
<evidence type="ECO:0000313" key="3">
    <source>
        <dbReference type="EMBL" id="EER43787.1"/>
    </source>
</evidence>